<evidence type="ECO:0000256" key="1">
    <source>
        <dbReference type="SAM" id="SignalP"/>
    </source>
</evidence>
<accession>A0A413EIG2</accession>
<sequence length="237" mass="27663">MKKMNLGFIMVGLVFLISISVLSCQANDADNYSQQAEDVTAADLFIASEAHQNLEKEIRKNMRRMLNAISKFSKEEMEQYQQLKKELLSLETRSEAKKQWNKLLGYDCYASLYRISNLVREVYEGTDFTRLELMRARQKRKMHQVVITRTTEDDEAIQNCIKAYSEMAEARIEDCVNQYNRNLDEIPINISWKEYSRLEGQCQVQLDECTKPIHEYLENGIEACEQSKGKCTILAYH</sequence>
<evidence type="ECO:0000313" key="3">
    <source>
        <dbReference type="Proteomes" id="UP000286031"/>
    </source>
</evidence>
<evidence type="ECO:0008006" key="4">
    <source>
        <dbReference type="Google" id="ProtNLM"/>
    </source>
</evidence>
<protein>
    <recommendedName>
        <fullName evidence="4">DUF1311 domain-containing protein</fullName>
    </recommendedName>
</protein>
<feature type="chain" id="PRO_5019240659" description="DUF1311 domain-containing protein" evidence="1">
    <location>
        <begin position="27"/>
        <end position="237"/>
    </location>
</feature>
<feature type="signal peptide" evidence="1">
    <location>
        <begin position="1"/>
        <end position="26"/>
    </location>
</feature>
<evidence type="ECO:0000313" key="2">
    <source>
        <dbReference type="EMBL" id="RGX06752.1"/>
    </source>
</evidence>
<proteinExistence type="predicted"/>
<keyword evidence="1" id="KW-0732">Signal</keyword>
<reference evidence="2 3" key="1">
    <citation type="submission" date="2018-08" db="EMBL/GenBank/DDBJ databases">
        <title>A genome reference for cultivated species of the human gut microbiota.</title>
        <authorList>
            <person name="Zou Y."/>
            <person name="Xue W."/>
            <person name="Luo G."/>
        </authorList>
    </citation>
    <scope>NUCLEOTIDE SEQUENCE [LARGE SCALE GENOMIC DNA]</scope>
    <source>
        <strain evidence="2 3">AF04-46</strain>
    </source>
</reference>
<dbReference type="EMBL" id="QSBI01000034">
    <property type="protein sequence ID" value="RGX06752.1"/>
    <property type="molecule type" value="Genomic_DNA"/>
</dbReference>
<dbReference type="PROSITE" id="PS51257">
    <property type="entry name" value="PROKAR_LIPOPROTEIN"/>
    <property type="match status" value="1"/>
</dbReference>
<gene>
    <name evidence="2" type="ORF">DWV35_21095</name>
</gene>
<comment type="caution">
    <text evidence="2">The sequence shown here is derived from an EMBL/GenBank/DDBJ whole genome shotgun (WGS) entry which is preliminary data.</text>
</comment>
<dbReference type="Proteomes" id="UP000286031">
    <property type="component" value="Unassembled WGS sequence"/>
</dbReference>
<dbReference type="AlphaFoldDB" id="A0A413EIG2"/>
<name>A0A413EIG2_BACOV</name>
<dbReference type="RefSeq" id="WP_117512655.1">
    <property type="nucleotide sequence ID" value="NZ_JAQCPI010000031.1"/>
</dbReference>
<organism evidence="2 3">
    <name type="scientific">Bacteroides ovatus</name>
    <dbReference type="NCBI Taxonomy" id="28116"/>
    <lineage>
        <taxon>Bacteria</taxon>
        <taxon>Pseudomonadati</taxon>
        <taxon>Bacteroidota</taxon>
        <taxon>Bacteroidia</taxon>
        <taxon>Bacteroidales</taxon>
        <taxon>Bacteroidaceae</taxon>
        <taxon>Bacteroides</taxon>
    </lineage>
</organism>